<feature type="transmembrane region" description="Helical" evidence="10">
    <location>
        <begin position="63"/>
        <end position="81"/>
    </location>
</feature>
<keyword evidence="14" id="KW-1185">Reference proteome</keyword>
<dbReference type="SMART" id="SM00382">
    <property type="entry name" value="AAA"/>
    <property type="match status" value="1"/>
</dbReference>
<organism evidence="13 14">
    <name type="scientific">Blautia liquoris</name>
    <dbReference type="NCBI Taxonomy" id="2779518"/>
    <lineage>
        <taxon>Bacteria</taxon>
        <taxon>Bacillati</taxon>
        <taxon>Bacillota</taxon>
        <taxon>Clostridia</taxon>
        <taxon>Lachnospirales</taxon>
        <taxon>Lachnospiraceae</taxon>
        <taxon>Blautia</taxon>
    </lineage>
</organism>
<dbReference type="Gene3D" id="3.40.50.300">
    <property type="entry name" value="P-loop containing nucleotide triphosphate hydrolases"/>
    <property type="match status" value="1"/>
</dbReference>
<dbReference type="SUPFAM" id="SSF52540">
    <property type="entry name" value="P-loop containing nucleoside triphosphate hydrolases"/>
    <property type="match status" value="1"/>
</dbReference>
<feature type="transmembrane region" description="Helical" evidence="10">
    <location>
        <begin position="165"/>
        <end position="185"/>
    </location>
</feature>
<dbReference type="InterPro" id="IPR017871">
    <property type="entry name" value="ABC_transporter-like_CS"/>
</dbReference>
<keyword evidence="8 10" id="KW-0472">Membrane</keyword>
<keyword evidence="3" id="KW-1003">Cell membrane</keyword>
<dbReference type="AlphaFoldDB" id="A0A7M2RF34"/>
<gene>
    <name evidence="13" type="ORF">INP51_13360</name>
</gene>
<keyword evidence="4 10" id="KW-0812">Transmembrane</keyword>
<dbReference type="Proteomes" id="UP000593601">
    <property type="component" value="Chromosome"/>
</dbReference>
<dbReference type="PROSITE" id="PS50929">
    <property type="entry name" value="ABC_TM1F"/>
    <property type="match status" value="1"/>
</dbReference>
<dbReference type="InterPro" id="IPR003439">
    <property type="entry name" value="ABC_transporter-like_ATP-bd"/>
</dbReference>
<evidence type="ECO:0000256" key="7">
    <source>
        <dbReference type="ARBA" id="ARBA00022989"/>
    </source>
</evidence>
<keyword evidence="7 10" id="KW-1133">Transmembrane helix</keyword>
<dbReference type="GO" id="GO:0015421">
    <property type="term" value="F:ABC-type oligopeptide transporter activity"/>
    <property type="evidence" value="ECO:0007669"/>
    <property type="project" value="TreeGrafter"/>
</dbReference>
<dbReference type="CDD" id="cd18542">
    <property type="entry name" value="ABC_6TM_YknU_like"/>
    <property type="match status" value="1"/>
</dbReference>
<evidence type="ECO:0000256" key="6">
    <source>
        <dbReference type="ARBA" id="ARBA00022840"/>
    </source>
</evidence>
<evidence type="ECO:0000256" key="1">
    <source>
        <dbReference type="ARBA" id="ARBA00004651"/>
    </source>
</evidence>
<evidence type="ECO:0000256" key="9">
    <source>
        <dbReference type="SAM" id="MobiDB-lite"/>
    </source>
</evidence>
<protein>
    <submittedName>
        <fullName evidence="13">ABC transporter ATP-binding protein</fullName>
    </submittedName>
</protein>
<feature type="region of interest" description="Disordered" evidence="9">
    <location>
        <begin position="586"/>
        <end position="611"/>
    </location>
</feature>
<dbReference type="GO" id="GO:0016887">
    <property type="term" value="F:ATP hydrolysis activity"/>
    <property type="evidence" value="ECO:0007669"/>
    <property type="project" value="InterPro"/>
</dbReference>
<dbReference type="Gene3D" id="1.20.1560.10">
    <property type="entry name" value="ABC transporter type 1, transmembrane domain"/>
    <property type="match status" value="1"/>
</dbReference>
<dbReference type="EMBL" id="CP063304">
    <property type="protein sequence ID" value="QOV18955.1"/>
    <property type="molecule type" value="Genomic_DNA"/>
</dbReference>
<evidence type="ECO:0000256" key="4">
    <source>
        <dbReference type="ARBA" id="ARBA00022692"/>
    </source>
</evidence>
<feature type="domain" description="ABC transmembrane type-1" evidence="12">
    <location>
        <begin position="19"/>
        <end position="310"/>
    </location>
</feature>
<reference evidence="13 14" key="1">
    <citation type="submission" date="2020-10" db="EMBL/GenBank/DDBJ databases">
        <title>Blautia liquoris sp.nov., isolated from the mud in a fermentation cellar used for the production of Chinese strong-flavoured liquor.</title>
        <authorList>
            <person name="Lu L."/>
        </authorList>
    </citation>
    <scope>NUCLEOTIDE SEQUENCE [LARGE SCALE GENOMIC DNA]</scope>
    <source>
        <strain evidence="13 14">LZLJ-3</strain>
    </source>
</reference>
<evidence type="ECO:0000313" key="14">
    <source>
        <dbReference type="Proteomes" id="UP000593601"/>
    </source>
</evidence>
<keyword evidence="5" id="KW-0547">Nucleotide-binding</keyword>
<dbReference type="PANTHER" id="PTHR43394">
    <property type="entry name" value="ATP-DEPENDENT PERMEASE MDL1, MITOCHONDRIAL"/>
    <property type="match status" value="1"/>
</dbReference>
<dbReference type="Pfam" id="PF00664">
    <property type="entry name" value="ABC_membrane"/>
    <property type="match status" value="1"/>
</dbReference>
<name>A0A7M2RF34_9FIRM</name>
<evidence type="ECO:0000259" key="12">
    <source>
        <dbReference type="PROSITE" id="PS50929"/>
    </source>
</evidence>
<evidence type="ECO:0000256" key="2">
    <source>
        <dbReference type="ARBA" id="ARBA00022448"/>
    </source>
</evidence>
<dbReference type="GO" id="GO:0005524">
    <property type="term" value="F:ATP binding"/>
    <property type="evidence" value="ECO:0007669"/>
    <property type="project" value="UniProtKB-KW"/>
</dbReference>
<dbReference type="PANTHER" id="PTHR43394:SF1">
    <property type="entry name" value="ATP-BINDING CASSETTE SUB-FAMILY B MEMBER 10, MITOCHONDRIAL"/>
    <property type="match status" value="1"/>
</dbReference>
<dbReference type="PROSITE" id="PS50893">
    <property type="entry name" value="ABC_TRANSPORTER_2"/>
    <property type="match status" value="1"/>
</dbReference>
<evidence type="ECO:0000313" key="13">
    <source>
        <dbReference type="EMBL" id="QOV18955.1"/>
    </source>
</evidence>
<dbReference type="RefSeq" id="WP_193735315.1">
    <property type="nucleotide sequence ID" value="NZ_CP063304.1"/>
</dbReference>
<proteinExistence type="predicted"/>
<feature type="transmembrane region" description="Helical" evidence="10">
    <location>
        <begin position="20"/>
        <end position="43"/>
    </location>
</feature>
<comment type="subcellular location">
    <subcellularLocation>
        <location evidence="1">Cell membrane</location>
        <topology evidence="1">Multi-pass membrane protein</topology>
    </subcellularLocation>
</comment>
<dbReference type="SUPFAM" id="SSF90123">
    <property type="entry name" value="ABC transporter transmembrane region"/>
    <property type="match status" value="1"/>
</dbReference>
<dbReference type="InterPro" id="IPR011527">
    <property type="entry name" value="ABC1_TM_dom"/>
</dbReference>
<feature type="domain" description="ABC transporter" evidence="11">
    <location>
        <begin position="345"/>
        <end position="577"/>
    </location>
</feature>
<evidence type="ECO:0000256" key="8">
    <source>
        <dbReference type="ARBA" id="ARBA00023136"/>
    </source>
</evidence>
<feature type="transmembrane region" description="Helical" evidence="10">
    <location>
        <begin position="139"/>
        <end position="159"/>
    </location>
</feature>
<dbReference type="InterPro" id="IPR003593">
    <property type="entry name" value="AAA+_ATPase"/>
</dbReference>
<sequence length="611" mass="69690">MKQIKWLWSQMKGYRTQYVFLLILLMIPVIMQLQNPIISQMIVDQVILKIPEQKGNMEELIDKLIRLLALMISLMVVRTFVWRFGIIGVERCGQKFLYDFKRQMFHKLQNLDRGFYKRNETGDLMTRLTSDAEMGKHGIVALLRGFMECFTLYMATAIYMFSKNVILTLGLMVFTPIIFVVTYKFSKTARPYYMRLREKLSKMNSNAQENIEANRVIKAFAREDYEEKKFKERNEDFREANITASFVWLRFYPAIEGFSQALPIVVLVVGGIFLMNGKISAGTFLAFNSLCWTLAAPMRNMGMLVNDTQRFMASIDKLMELDAAEPTVKNREGELVVKEKLEGKIEFRDVSVKLEHTDVLEHVNFTIQPGETIALMGPTGSGKTTMINCINRFIDVTGGAVLIDDIDVRDYDIDVLRKNIGIANQDVFLFSDTINRNIAFGNTMLRSNKIERVAKLARADFVWRMQNGFDTMIGERGTGLSGGQKQRLALARAIAINPSVLILDDTTSAVDMNTESEIRDNLLGMSGNATKIIIAQRYFSAMKADRIFILDHGSIAEMGSHKELLRQGGYYQEIYLLQRGVSSLEEDEEDRRNLSDTSEESNNGMGVRVHG</sequence>
<dbReference type="Pfam" id="PF00005">
    <property type="entry name" value="ABC_tran"/>
    <property type="match status" value="1"/>
</dbReference>
<keyword evidence="2" id="KW-0813">Transport</keyword>
<dbReference type="InterPro" id="IPR036640">
    <property type="entry name" value="ABC1_TM_sf"/>
</dbReference>
<dbReference type="InterPro" id="IPR039421">
    <property type="entry name" value="Type_1_exporter"/>
</dbReference>
<dbReference type="GO" id="GO:0005886">
    <property type="term" value="C:plasma membrane"/>
    <property type="evidence" value="ECO:0007669"/>
    <property type="project" value="UniProtKB-SubCell"/>
</dbReference>
<dbReference type="PROSITE" id="PS00211">
    <property type="entry name" value="ABC_TRANSPORTER_1"/>
    <property type="match status" value="1"/>
</dbReference>
<dbReference type="KEGG" id="bliq:INP51_13360"/>
<evidence type="ECO:0000259" key="11">
    <source>
        <dbReference type="PROSITE" id="PS50893"/>
    </source>
</evidence>
<evidence type="ECO:0000256" key="5">
    <source>
        <dbReference type="ARBA" id="ARBA00022741"/>
    </source>
</evidence>
<dbReference type="InterPro" id="IPR027417">
    <property type="entry name" value="P-loop_NTPase"/>
</dbReference>
<accession>A0A7M2RF34</accession>
<keyword evidence="6 13" id="KW-0067">ATP-binding</keyword>
<dbReference type="FunFam" id="3.40.50.300:FF:000221">
    <property type="entry name" value="Multidrug ABC transporter ATP-binding protein"/>
    <property type="match status" value="1"/>
</dbReference>
<evidence type="ECO:0000256" key="3">
    <source>
        <dbReference type="ARBA" id="ARBA00022475"/>
    </source>
</evidence>
<feature type="transmembrane region" description="Helical" evidence="10">
    <location>
        <begin position="251"/>
        <end position="273"/>
    </location>
</feature>
<evidence type="ECO:0000256" key="10">
    <source>
        <dbReference type="SAM" id="Phobius"/>
    </source>
</evidence>